<dbReference type="EMBL" id="JAEQMY010000151">
    <property type="protein sequence ID" value="MBL0408127.1"/>
    <property type="molecule type" value="Genomic_DNA"/>
</dbReference>
<keyword evidence="3" id="KW-1185">Reference proteome</keyword>
<reference evidence="2" key="1">
    <citation type="submission" date="2021-01" db="EMBL/GenBank/DDBJ databases">
        <title>Microvirga sp.</title>
        <authorList>
            <person name="Kim M.K."/>
        </authorList>
    </citation>
    <scope>NUCLEOTIDE SEQUENCE</scope>
    <source>
        <strain evidence="2">5420S-16</strain>
    </source>
</reference>
<proteinExistence type="predicted"/>
<accession>A0A936ZDB3</accession>
<name>A0A936ZDB3_9HYPH</name>
<organism evidence="2 3">
    <name type="scientific">Microvirga aerilata</name>
    <dbReference type="NCBI Taxonomy" id="670292"/>
    <lineage>
        <taxon>Bacteria</taxon>
        <taxon>Pseudomonadati</taxon>
        <taxon>Pseudomonadota</taxon>
        <taxon>Alphaproteobacteria</taxon>
        <taxon>Hyphomicrobiales</taxon>
        <taxon>Methylobacteriaceae</taxon>
        <taxon>Microvirga</taxon>
    </lineage>
</organism>
<dbReference type="RefSeq" id="WP_202065834.1">
    <property type="nucleotide sequence ID" value="NZ_JAEQMY010000151.1"/>
</dbReference>
<gene>
    <name evidence="2" type="ORF">JKG68_29995</name>
</gene>
<evidence type="ECO:0000313" key="3">
    <source>
        <dbReference type="Proteomes" id="UP000605848"/>
    </source>
</evidence>
<dbReference type="Proteomes" id="UP000605848">
    <property type="component" value="Unassembled WGS sequence"/>
</dbReference>
<comment type="caution">
    <text evidence="2">The sequence shown here is derived from an EMBL/GenBank/DDBJ whole genome shotgun (WGS) entry which is preliminary data.</text>
</comment>
<feature type="region of interest" description="Disordered" evidence="1">
    <location>
        <begin position="30"/>
        <end position="61"/>
    </location>
</feature>
<protein>
    <submittedName>
        <fullName evidence="2">Uncharacterized protein</fullName>
    </submittedName>
</protein>
<sequence>MSPRIVAALAGLIVPVLTIVGPIAASAADPAERHGAAAPHAGASRAARPLCVKEQDPDAPPHGYGCMNRWVIVRTTHEVIQDNGYGYTVTTEATRRRYPPQVYAPQDEVLSSFDDHYTVFGRR</sequence>
<feature type="compositionally biased region" description="Low complexity" evidence="1">
    <location>
        <begin position="36"/>
        <end position="49"/>
    </location>
</feature>
<evidence type="ECO:0000313" key="2">
    <source>
        <dbReference type="EMBL" id="MBL0408127.1"/>
    </source>
</evidence>
<evidence type="ECO:0000256" key="1">
    <source>
        <dbReference type="SAM" id="MobiDB-lite"/>
    </source>
</evidence>
<dbReference type="AlphaFoldDB" id="A0A936ZDB3"/>